<sequence length="171" mass="20022">MLNALEQALIKINNPIANFGKKIAGFLLAVMTIVVLLQVFFRYLLHIPLSWSDELSTYLMIYMTYLCMPLIYLEDRNIAMTFLTEKIQGKKIYHLLMLTIHLLSLLLFIVWIYFGWLFFLKGNVMANSLPFKMYYIYIVPPVLFAVTCLSILQKIVKELNQLTHYQSLKAK</sequence>
<dbReference type="AlphaFoldDB" id="A0A2M8S174"/>
<dbReference type="InterPro" id="IPR055348">
    <property type="entry name" value="DctQ"/>
</dbReference>
<evidence type="ECO:0000313" key="12">
    <source>
        <dbReference type="Proteomes" id="UP000229329"/>
    </source>
</evidence>
<keyword evidence="3" id="KW-1003">Cell membrane</keyword>
<keyword evidence="5 9" id="KW-0812">Transmembrane</keyword>
<organism evidence="11 12">
    <name type="scientific">Conservatibacter flavescens</name>
    <dbReference type="NCBI Taxonomy" id="28161"/>
    <lineage>
        <taxon>Bacteria</taxon>
        <taxon>Pseudomonadati</taxon>
        <taxon>Pseudomonadota</taxon>
        <taxon>Gammaproteobacteria</taxon>
        <taxon>Pasteurellales</taxon>
        <taxon>Pasteurellaceae</taxon>
        <taxon>Conservatibacter</taxon>
    </lineage>
</organism>
<keyword evidence="12" id="KW-1185">Reference proteome</keyword>
<dbReference type="Proteomes" id="UP000229329">
    <property type="component" value="Unassembled WGS sequence"/>
</dbReference>
<gene>
    <name evidence="11" type="ORF">CVP05_08615</name>
</gene>
<comment type="function">
    <text evidence="9">Part of the tripartite ATP-independent periplasmic (TRAP) transport system.</text>
</comment>
<feature type="transmembrane region" description="Helical" evidence="9">
    <location>
        <begin position="55"/>
        <end position="73"/>
    </location>
</feature>
<comment type="subcellular location">
    <subcellularLocation>
        <location evidence="1 9">Cell inner membrane</location>
        <topology evidence="1 9">Multi-pass membrane protein</topology>
    </subcellularLocation>
</comment>
<comment type="similarity">
    <text evidence="8 9">Belongs to the TRAP transporter small permease family.</text>
</comment>
<name>A0A2M8S174_9PAST</name>
<evidence type="ECO:0000256" key="2">
    <source>
        <dbReference type="ARBA" id="ARBA00022448"/>
    </source>
</evidence>
<dbReference type="EMBL" id="PHHA01000020">
    <property type="protein sequence ID" value="PJG84890.1"/>
    <property type="molecule type" value="Genomic_DNA"/>
</dbReference>
<evidence type="ECO:0000256" key="6">
    <source>
        <dbReference type="ARBA" id="ARBA00022989"/>
    </source>
</evidence>
<evidence type="ECO:0000256" key="5">
    <source>
        <dbReference type="ARBA" id="ARBA00022692"/>
    </source>
</evidence>
<evidence type="ECO:0000256" key="8">
    <source>
        <dbReference type="ARBA" id="ARBA00038436"/>
    </source>
</evidence>
<dbReference type="GO" id="GO:0022857">
    <property type="term" value="F:transmembrane transporter activity"/>
    <property type="evidence" value="ECO:0007669"/>
    <property type="project" value="UniProtKB-UniRule"/>
</dbReference>
<dbReference type="RefSeq" id="WP_100289167.1">
    <property type="nucleotide sequence ID" value="NZ_PHHA01000020.1"/>
</dbReference>
<keyword evidence="4 9" id="KW-0997">Cell inner membrane</keyword>
<feature type="transmembrane region" description="Helical" evidence="9">
    <location>
        <begin position="134"/>
        <end position="152"/>
    </location>
</feature>
<protein>
    <recommendedName>
        <fullName evidence="9">TRAP transporter small permease protein</fullName>
    </recommendedName>
</protein>
<evidence type="ECO:0000313" key="11">
    <source>
        <dbReference type="EMBL" id="PJG84890.1"/>
    </source>
</evidence>
<reference evidence="11 12" key="1">
    <citation type="submission" date="2017-11" db="EMBL/GenBank/DDBJ databases">
        <title>Reclassification of Bisgaard taxon 7 as Conservatibacter flavescens gen. nov., sp. nov.</title>
        <authorList>
            <person name="Christensen H."/>
        </authorList>
    </citation>
    <scope>NUCLEOTIDE SEQUENCE [LARGE SCALE GENOMIC DNA]</scope>
    <source>
        <strain evidence="11 12">7_4</strain>
    </source>
</reference>
<keyword evidence="7 9" id="KW-0472">Membrane</keyword>
<evidence type="ECO:0000256" key="9">
    <source>
        <dbReference type="RuleBase" id="RU369079"/>
    </source>
</evidence>
<evidence type="ECO:0000256" key="3">
    <source>
        <dbReference type="ARBA" id="ARBA00022475"/>
    </source>
</evidence>
<evidence type="ECO:0000256" key="7">
    <source>
        <dbReference type="ARBA" id="ARBA00023136"/>
    </source>
</evidence>
<evidence type="ECO:0000259" key="10">
    <source>
        <dbReference type="Pfam" id="PF04290"/>
    </source>
</evidence>
<dbReference type="Pfam" id="PF04290">
    <property type="entry name" value="DctQ"/>
    <property type="match status" value="1"/>
</dbReference>
<evidence type="ECO:0000256" key="1">
    <source>
        <dbReference type="ARBA" id="ARBA00004429"/>
    </source>
</evidence>
<comment type="subunit">
    <text evidence="9">The complex comprises the extracytoplasmic solute receptor protein and the two transmembrane proteins.</text>
</comment>
<dbReference type="GO" id="GO:0005886">
    <property type="term" value="C:plasma membrane"/>
    <property type="evidence" value="ECO:0007669"/>
    <property type="project" value="UniProtKB-SubCell"/>
</dbReference>
<dbReference type="InterPro" id="IPR007387">
    <property type="entry name" value="TRAP_DctQ"/>
</dbReference>
<comment type="caution">
    <text evidence="11">The sequence shown here is derived from an EMBL/GenBank/DDBJ whole genome shotgun (WGS) entry which is preliminary data.</text>
</comment>
<keyword evidence="6 9" id="KW-1133">Transmembrane helix</keyword>
<dbReference type="PANTHER" id="PTHR35011">
    <property type="entry name" value="2,3-DIKETO-L-GULONATE TRAP TRANSPORTER SMALL PERMEASE PROTEIN YIAM"/>
    <property type="match status" value="1"/>
</dbReference>
<feature type="transmembrane region" description="Helical" evidence="9">
    <location>
        <begin position="93"/>
        <end position="114"/>
    </location>
</feature>
<feature type="domain" description="Tripartite ATP-independent periplasmic transporters DctQ component" evidence="10">
    <location>
        <begin position="31"/>
        <end position="159"/>
    </location>
</feature>
<feature type="transmembrane region" description="Helical" evidence="9">
    <location>
        <begin position="23"/>
        <end position="43"/>
    </location>
</feature>
<proteinExistence type="inferred from homology"/>
<keyword evidence="2 9" id="KW-0813">Transport</keyword>
<evidence type="ECO:0000256" key="4">
    <source>
        <dbReference type="ARBA" id="ARBA00022519"/>
    </source>
</evidence>
<dbReference type="OrthoDB" id="2085311at2"/>
<dbReference type="GO" id="GO:0015740">
    <property type="term" value="P:C4-dicarboxylate transport"/>
    <property type="evidence" value="ECO:0007669"/>
    <property type="project" value="TreeGrafter"/>
</dbReference>
<accession>A0A2M8S174</accession>
<dbReference type="PANTHER" id="PTHR35011:SF2">
    <property type="entry name" value="2,3-DIKETO-L-GULONATE TRAP TRANSPORTER SMALL PERMEASE PROTEIN YIAM"/>
    <property type="match status" value="1"/>
</dbReference>